<comment type="caution">
    <text evidence="1">The sequence shown here is derived from an EMBL/GenBank/DDBJ whole genome shotgun (WGS) entry which is preliminary data.</text>
</comment>
<evidence type="ECO:0000313" key="2">
    <source>
        <dbReference type="Proteomes" id="UP000095705"/>
    </source>
</evidence>
<proteinExistence type="predicted"/>
<reference evidence="1 2" key="1">
    <citation type="submission" date="2016-08" db="EMBL/GenBank/DDBJ databases">
        <title>The complete genome of Streptomyces subrutilus 10-1-1.</title>
        <authorList>
            <person name="Chen X."/>
        </authorList>
    </citation>
    <scope>NUCLEOTIDE SEQUENCE [LARGE SCALE GENOMIC DNA]</scope>
    <source>
        <strain evidence="1 2">10-1-1</strain>
    </source>
</reference>
<dbReference type="Pfam" id="PF19739">
    <property type="entry name" value="DUF6228"/>
    <property type="match status" value="1"/>
</dbReference>
<dbReference type="EMBL" id="MEHK01000001">
    <property type="protein sequence ID" value="OEJ30083.1"/>
    <property type="molecule type" value="Genomic_DNA"/>
</dbReference>
<name>A0A1E5PKV7_9ACTN</name>
<organism evidence="1 2">
    <name type="scientific">Streptomyces subrutilus</name>
    <dbReference type="NCBI Taxonomy" id="36818"/>
    <lineage>
        <taxon>Bacteria</taxon>
        <taxon>Bacillati</taxon>
        <taxon>Actinomycetota</taxon>
        <taxon>Actinomycetes</taxon>
        <taxon>Kitasatosporales</taxon>
        <taxon>Streptomycetaceae</taxon>
        <taxon>Streptomyces</taxon>
    </lineage>
</organism>
<keyword evidence="2" id="KW-1185">Reference proteome</keyword>
<dbReference type="RefSeq" id="WP_069918198.1">
    <property type="nucleotide sequence ID" value="NZ_MEHK01000001.1"/>
</dbReference>
<dbReference type="OrthoDB" id="4548929at2"/>
<dbReference type="InterPro" id="IPR046196">
    <property type="entry name" value="DUF6228"/>
</dbReference>
<dbReference type="STRING" id="36818.BGK67_00680"/>
<gene>
    <name evidence="1" type="ORF">BGK67_00680</name>
</gene>
<dbReference type="AlphaFoldDB" id="A0A1E5PKV7"/>
<protein>
    <submittedName>
        <fullName evidence="1">Uncharacterized protein</fullName>
    </submittedName>
</protein>
<evidence type="ECO:0000313" key="1">
    <source>
        <dbReference type="EMBL" id="OEJ30083.1"/>
    </source>
</evidence>
<accession>A0A1E5PKV7</accession>
<sequence length="154" mass="17122">MSSCDAALDEPAELTVLCQDDRAVSVKFCDLFDEDEDCVHYAIEACAAGLNARLDGVAAWNWSADLAPFLEKLSEDFRGWDGERVWQTIDRDLTVRAVFRSGGHVGLTWTLRPWRMSVGSWEASVTTWLEAGEQMSTLAADVRHFLGQEAGHRG</sequence>
<dbReference type="Proteomes" id="UP000095705">
    <property type="component" value="Unassembled WGS sequence"/>
</dbReference>